<dbReference type="EMBL" id="CAUJNA010003271">
    <property type="protein sequence ID" value="CAJ1397597.1"/>
    <property type="molecule type" value="Genomic_DNA"/>
</dbReference>
<name>A0AA36N807_9DINO</name>
<dbReference type="Proteomes" id="UP001178507">
    <property type="component" value="Unassembled WGS sequence"/>
</dbReference>
<sequence length="146" mass="16862">MTDVVEEKWLPCPLFLSSLSRYRDEHVIDVMKCALRRTQPVLERPGRSRQVMEASNNLAASPYSMRCIHDLGVVYTSEGQWEKAANVMLRGWKRADEIEDEHVRFRFLMKLCETSFRIGKPLQAFAVLKSIDPPASKEDMPAFQVM</sequence>
<dbReference type="AlphaFoldDB" id="A0AA36N807"/>
<proteinExistence type="predicted"/>
<reference evidence="1" key="1">
    <citation type="submission" date="2023-08" db="EMBL/GenBank/DDBJ databases">
        <authorList>
            <person name="Chen Y."/>
            <person name="Shah S."/>
            <person name="Dougan E. K."/>
            <person name="Thang M."/>
            <person name="Chan C."/>
        </authorList>
    </citation>
    <scope>NUCLEOTIDE SEQUENCE</scope>
</reference>
<gene>
    <name evidence="1" type="ORF">EVOR1521_LOCUS21575</name>
</gene>
<keyword evidence="2" id="KW-1185">Reference proteome</keyword>
<comment type="caution">
    <text evidence="1">The sequence shown here is derived from an EMBL/GenBank/DDBJ whole genome shotgun (WGS) entry which is preliminary data.</text>
</comment>
<evidence type="ECO:0000313" key="2">
    <source>
        <dbReference type="Proteomes" id="UP001178507"/>
    </source>
</evidence>
<organism evidence="1 2">
    <name type="scientific">Effrenium voratum</name>
    <dbReference type="NCBI Taxonomy" id="2562239"/>
    <lineage>
        <taxon>Eukaryota</taxon>
        <taxon>Sar</taxon>
        <taxon>Alveolata</taxon>
        <taxon>Dinophyceae</taxon>
        <taxon>Suessiales</taxon>
        <taxon>Symbiodiniaceae</taxon>
        <taxon>Effrenium</taxon>
    </lineage>
</organism>
<evidence type="ECO:0000313" key="1">
    <source>
        <dbReference type="EMBL" id="CAJ1397597.1"/>
    </source>
</evidence>
<protein>
    <submittedName>
        <fullName evidence="1">Uncharacterized protein</fullName>
    </submittedName>
</protein>
<accession>A0AA36N807</accession>